<evidence type="ECO:0000313" key="9">
    <source>
        <dbReference type="EMBL" id="QHF13399.1"/>
    </source>
</evidence>
<name>A0A5E4Z3F3_9BURK</name>
<keyword evidence="7 8" id="KW-0472">Membrane</keyword>
<reference evidence="9" key="2">
    <citation type="submission" date="2019-07" db="EMBL/GenBank/DDBJ databases">
        <title>Complete Genome Sequences of Clinical Pandoraea fibrosis Isolates.</title>
        <authorList>
            <person name="Pitt M.E."/>
            <person name="Nguyen S.H."/>
            <person name="Duarte T.P.S."/>
            <person name="Roddam L.F."/>
            <person name="Blaskovich M.A.T."/>
            <person name="Cooper M.A."/>
            <person name="Coin L.J.M."/>
        </authorList>
    </citation>
    <scope>NUCLEOTIDE SEQUENCE</scope>
    <source>
        <strain evidence="9">6399</strain>
    </source>
</reference>
<organism evidence="10 12">
    <name type="scientific">Pandoraea fibrosis</name>
    <dbReference type="NCBI Taxonomy" id="1891094"/>
    <lineage>
        <taxon>Bacteria</taxon>
        <taxon>Pseudomonadati</taxon>
        <taxon>Pseudomonadota</taxon>
        <taxon>Betaproteobacteria</taxon>
        <taxon>Burkholderiales</taxon>
        <taxon>Burkholderiaceae</taxon>
        <taxon>Pandoraea</taxon>
    </lineage>
</organism>
<evidence type="ECO:0000256" key="1">
    <source>
        <dbReference type="ARBA" id="ARBA00004651"/>
    </source>
</evidence>
<feature type="transmembrane region" description="Helical" evidence="8">
    <location>
        <begin position="134"/>
        <end position="156"/>
    </location>
</feature>
<keyword evidence="4" id="KW-1003">Cell membrane</keyword>
<evidence type="ECO:0000256" key="7">
    <source>
        <dbReference type="ARBA" id="ARBA00023136"/>
    </source>
</evidence>
<proteinExistence type="inferred from homology"/>
<dbReference type="Pfam" id="PF01594">
    <property type="entry name" value="AI-2E_transport"/>
    <property type="match status" value="1"/>
</dbReference>
<evidence type="ECO:0000256" key="4">
    <source>
        <dbReference type="ARBA" id="ARBA00022475"/>
    </source>
</evidence>
<evidence type="ECO:0000256" key="5">
    <source>
        <dbReference type="ARBA" id="ARBA00022692"/>
    </source>
</evidence>
<evidence type="ECO:0000313" key="11">
    <source>
        <dbReference type="Proteomes" id="UP000035080"/>
    </source>
</evidence>
<dbReference type="AlphaFoldDB" id="A0A5E4Z3F3"/>
<gene>
    <name evidence="10" type="ORF">PFI31113_04950</name>
    <name evidence="9" type="ORF">PI93_012675</name>
</gene>
<keyword evidence="6 8" id="KW-1133">Transmembrane helix</keyword>
<dbReference type="Proteomes" id="UP000035080">
    <property type="component" value="Chromosome"/>
</dbReference>
<feature type="transmembrane region" description="Helical" evidence="8">
    <location>
        <begin position="6"/>
        <end position="25"/>
    </location>
</feature>
<evidence type="ECO:0000256" key="8">
    <source>
        <dbReference type="SAM" id="Phobius"/>
    </source>
</evidence>
<dbReference type="RefSeq" id="WP_039371450.1">
    <property type="nucleotide sequence ID" value="NZ_CABPRW010000022.1"/>
</dbReference>
<dbReference type="EMBL" id="CABPRW010000022">
    <property type="protein sequence ID" value="VVE55065.1"/>
    <property type="molecule type" value="Genomic_DNA"/>
</dbReference>
<keyword evidence="5 8" id="KW-0812">Transmembrane</keyword>
<dbReference type="Proteomes" id="UP000382577">
    <property type="component" value="Unassembled WGS sequence"/>
</dbReference>
<dbReference type="PANTHER" id="PTHR21716:SF53">
    <property type="entry name" value="PERMEASE PERM-RELATED"/>
    <property type="match status" value="1"/>
</dbReference>
<reference evidence="10 12" key="3">
    <citation type="submission" date="2019-08" db="EMBL/GenBank/DDBJ databases">
        <authorList>
            <person name="Peeters C."/>
        </authorList>
    </citation>
    <scope>NUCLEOTIDE SEQUENCE [LARGE SCALE GENOMIC DNA]</scope>
    <source>
        <strain evidence="10 12">LMG 31113</strain>
    </source>
</reference>
<dbReference type="GO" id="GO:0005886">
    <property type="term" value="C:plasma membrane"/>
    <property type="evidence" value="ECO:0007669"/>
    <property type="project" value="UniProtKB-SubCell"/>
</dbReference>
<evidence type="ECO:0000256" key="2">
    <source>
        <dbReference type="ARBA" id="ARBA00009773"/>
    </source>
</evidence>
<feature type="transmembrane region" description="Helical" evidence="8">
    <location>
        <begin position="254"/>
        <end position="275"/>
    </location>
</feature>
<dbReference type="OrthoDB" id="9799225at2"/>
<evidence type="ECO:0000313" key="10">
    <source>
        <dbReference type="EMBL" id="VVE55065.1"/>
    </source>
</evidence>
<comment type="similarity">
    <text evidence="2">Belongs to the autoinducer-2 exporter (AI-2E) (TC 2.A.86) family.</text>
</comment>
<dbReference type="EMBL" id="CP047385">
    <property type="protein sequence ID" value="QHF13399.1"/>
    <property type="molecule type" value="Genomic_DNA"/>
</dbReference>
<evidence type="ECO:0000313" key="12">
    <source>
        <dbReference type="Proteomes" id="UP000382577"/>
    </source>
</evidence>
<feature type="transmembrane region" description="Helical" evidence="8">
    <location>
        <begin position="59"/>
        <end position="81"/>
    </location>
</feature>
<reference evidence="9 11" key="1">
    <citation type="journal article" date="2015" name="Genome Announc.">
        <title>Genome Sequences of Two Pandoraea pnomenusa Isolates Recovered 11 Months Apart from a Cystic Fibrosis Patient.</title>
        <authorList>
            <person name="Ee R."/>
            <person name="Ambrose M."/>
            <person name="Lazenby J."/>
            <person name="Williams P."/>
            <person name="Chan K.G."/>
            <person name="Roddam L."/>
        </authorList>
    </citation>
    <scope>NUCLEOTIDE SEQUENCE [LARGE SCALE GENOMIC DNA]</scope>
    <source>
        <strain evidence="9 11">6399</strain>
    </source>
</reference>
<feature type="transmembrane region" description="Helical" evidence="8">
    <location>
        <begin position="32"/>
        <end position="53"/>
    </location>
</feature>
<feature type="transmembrane region" description="Helical" evidence="8">
    <location>
        <begin position="295"/>
        <end position="322"/>
    </location>
</feature>
<accession>A0A5E4Z3F3</accession>
<evidence type="ECO:0000256" key="6">
    <source>
        <dbReference type="ARBA" id="ARBA00022989"/>
    </source>
</evidence>
<protein>
    <submittedName>
        <fullName evidence="10">AI-2E family transporter</fullName>
    </submittedName>
</protein>
<sequence length="351" mass="37651">MTTTPGSVAQTTTGVAAGLAILYFLRPVLIPFFLAILLRILISGIVAVVVRLLPRAPKWLILIATAAIVGFSAYSIFIITLQGISDLIKESPDLPGQLDRLIRSATVGFGRKFDLATVLGLIDLPKLEHSLASWLGNAVSMAFLTVLFLVFMLFGATRNNNPKILRITTNEARANSQRIVLNKIVHGVQAYLISQTAINLAIAVISALVFRLAELPNTAFWAVTVFLLAFMPVIGPFVASVVPALFAAIHSDSITVPLVVFAVTLSIFQIAHNLVQPKLQAKSTNTDPLFGLFALGIWTLVWGVPGAILSTPLTVLVMVIAAQFESSRWLAILISHDGAPDAMLPSSPEGK</sequence>
<dbReference type="PANTHER" id="PTHR21716">
    <property type="entry name" value="TRANSMEMBRANE PROTEIN"/>
    <property type="match status" value="1"/>
</dbReference>
<feature type="transmembrane region" description="Helical" evidence="8">
    <location>
        <begin position="190"/>
        <end position="213"/>
    </location>
</feature>
<keyword evidence="11" id="KW-1185">Reference proteome</keyword>
<evidence type="ECO:0000256" key="3">
    <source>
        <dbReference type="ARBA" id="ARBA00022448"/>
    </source>
</evidence>
<feature type="transmembrane region" description="Helical" evidence="8">
    <location>
        <begin position="219"/>
        <end position="247"/>
    </location>
</feature>
<dbReference type="InterPro" id="IPR002549">
    <property type="entry name" value="AI-2E-like"/>
</dbReference>
<keyword evidence="3" id="KW-0813">Transport</keyword>
<comment type="subcellular location">
    <subcellularLocation>
        <location evidence="1">Cell membrane</location>
        <topology evidence="1">Multi-pass membrane protein</topology>
    </subcellularLocation>
</comment>